<dbReference type="EMBL" id="CABFOC020000069">
    <property type="protein sequence ID" value="CAH0056990.1"/>
    <property type="molecule type" value="Genomic_DNA"/>
</dbReference>
<keyword evidence="4" id="KW-1185">Reference proteome</keyword>
<organism evidence="3 4">
    <name type="scientific">Clonostachys solani</name>
    <dbReference type="NCBI Taxonomy" id="160281"/>
    <lineage>
        <taxon>Eukaryota</taxon>
        <taxon>Fungi</taxon>
        <taxon>Dikarya</taxon>
        <taxon>Ascomycota</taxon>
        <taxon>Pezizomycotina</taxon>
        <taxon>Sordariomycetes</taxon>
        <taxon>Hypocreomycetidae</taxon>
        <taxon>Hypocreales</taxon>
        <taxon>Bionectriaceae</taxon>
        <taxon>Clonostachys</taxon>
    </lineage>
</organism>
<proteinExistence type="predicted"/>
<reference evidence="3" key="1">
    <citation type="submission" date="2021-10" db="EMBL/GenBank/DDBJ databases">
        <authorList>
            <person name="Piombo E."/>
        </authorList>
    </citation>
    <scope>NUCLEOTIDE SEQUENCE</scope>
</reference>
<accession>A0A9N9ZKT1</accession>
<comment type="subcellular location">
    <subcellularLocation>
        <location evidence="1">Nucleus</location>
    </subcellularLocation>
</comment>
<dbReference type="OrthoDB" id="1919336at2759"/>
<dbReference type="PANTHER" id="PTHR37534:SF43">
    <property type="entry name" value="FINGER DOMAIN PROTEIN, PUTATIVE (AFU_ORTHOLOGUE AFUA_1G01850)-RELATED"/>
    <property type="match status" value="1"/>
</dbReference>
<evidence type="ECO:0000256" key="1">
    <source>
        <dbReference type="ARBA" id="ARBA00004123"/>
    </source>
</evidence>
<dbReference type="GO" id="GO:0005634">
    <property type="term" value="C:nucleus"/>
    <property type="evidence" value="ECO:0007669"/>
    <property type="project" value="UniProtKB-SubCell"/>
</dbReference>
<dbReference type="GO" id="GO:0045944">
    <property type="term" value="P:positive regulation of transcription by RNA polymerase II"/>
    <property type="evidence" value="ECO:0007669"/>
    <property type="project" value="TreeGrafter"/>
</dbReference>
<name>A0A9N9ZKT1_9HYPO</name>
<evidence type="ECO:0000256" key="2">
    <source>
        <dbReference type="ARBA" id="ARBA00023242"/>
    </source>
</evidence>
<dbReference type="Pfam" id="PF11951">
    <property type="entry name" value="Fungal_trans_2"/>
    <property type="match status" value="1"/>
</dbReference>
<keyword evidence="2" id="KW-0539">Nucleus</keyword>
<dbReference type="AlphaFoldDB" id="A0A9N9ZKT1"/>
<dbReference type="PANTHER" id="PTHR37534">
    <property type="entry name" value="TRANSCRIPTIONAL ACTIVATOR PROTEIN UGA3"/>
    <property type="match status" value="1"/>
</dbReference>
<comment type="caution">
    <text evidence="3">The sequence shown here is derived from an EMBL/GenBank/DDBJ whole genome shotgun (WGS) entry which is preliminary data.</text>
</comment>
<sequence length="436" mass="47867">MRNKPGNTKQCPEDDSQIQNTMKINGRAYTGTEIPVSVTLGPVLDQVPLGLSLIPQYSHQSSELLGYYLTRTANSMGNASTDINPFVSKLIPLAFDNPLIMQLILAQSAAHRKEELQDDSAGAIAQQYYTKSLRLFSQEIDAHVDESQGGTLVLSFGSLIMSLTEIARGEINGTVFDHLGAAGLLVSKFVSNAQHDAYDSLFDFLIEYYTHMTATSMLSIDVQYGSQPFFNPSIGQAAETLVTKSYIGQMCGAWLELLLLIPKIFQLGQSMMKKPTPHDTIITFGCYQSQIQAFYPSSSASGSAITAGLVFKQAVLLYLWTILGNPLKPSAGDAFAKLIRGAVNEAFTQLDRLSTTERVNTSLCWPITIIGCCTADSAIRSQLRERLQIMSRTIGLGNIKRTLSLLECVWKGDPENLSPWTLHSSMQEQQIWVSLA</sequence>
<gene>
    <name evidence="3" type="ORF">CSOL1703_00018228</name>
</gene>
<dbReference type="GO" id="GO:0000976">
    <property type="term" value="F:transcription cis-regulatory region binding"/>
    <property type="evidence" value="ECO:0007669"/>
    <property type="project" value="TreeGrafter"/>
</dbReference>
<protein>
    <submittedName>
        <fullName evidence="3">Uncharacterized protein</fullName>
    </submittedName>
</protein>
<evidence type="ECO:0000313" key="4">
    <source>
        <dbReference type="Proteomes" id="UP000775872"/>
    </source>
</evidence>
<dbReference type="Proteomes" id="UP000775872">
    <property type="component" value="Unassembled WGS sequence"/>
</dbReference>
<dbReference type="InterPro" id="IPR021858">
    <property type="entry name" value="Fun_TF"/>
</dbReference>
<dbReference type="GO" id="GO:0003700">
    <property type="term" value="F:DNA-binding transcription factor activity"/>
    <property type="evidence" value="ECO:0007669"/>
    <property type="project" value="TreeGrafter"/>
</dbReference>
<evidence type="ECO:0000313" key="3">
    <source>
        <dbReference type="EMBL" id="CAH0056990.1"/>
    </source>
</evidence>